<proteinExistence type="predicted"/>
<evidence type="ECO:0000313" key="2">
    <source>
        <dbReference type="Proteomes" id="UP000240569"/>
    </source>
</evidence>
<name>A0A2R6AHF9_9ARCH</name>
<sequence length="69" mass="8222">MEQKKTRMRLYDSSFSELRKILEWQFQKLSKAVLTVPSYNSSLQEGVAHLLLEEKLNDDQPLDQRIVLW</sequence>
<evidence type="ECO:0000313" key="1">
    <source>
        <dbReference type="EMBL" id="PSN85806.1"/>
    </source>
</evidence>
<dbReference type="EMBL" id="NEXD01000020">
    <property type="protein sequence ID" value="PSN85806.1"/>
    <property type="molecule type" value="Genomic_DNA"/>
</dbReference>
<reference evidence="1 2" key="1">
    <citation type="submission" date="2017-04" db="EMBL/GenBank/DDBJ databases">
        <title>Novel microbial lineages endemic to geothermal iron-oxide mats fill important gaps in the evolutionary history of Archaea.</title>
        <authorList>
            <person name="Jay Z.J."/>
            <person name="Beam J.P."/>
            <person name="Dlakic M."/>
            <person name="Rusch D.B."/>
            <person name="Kozubal M.A."/>
            <person name="Inskeep W.P."/>
        </authorList>
    </citation>
    <scope>NUCLEOTIDE SEQUENCE [LARGE SCALE GENOMIC DNA]</scope>
    <source>
        <strain evidence="1">BE_D</strain>
    </source>
</reference>
<dbReference type="AlphaFoldDB" id="A0A2R6AHF9"/>
<dbReference type="Proteomes" id="UP000240569">
    <property type="component" value="Unassembled WGS sequence"/>
</dbReference>
<accession>A0A2R6AHF9</accession>
<organism evidence="1 2">
    <name type="scientific">Candidatus Marsarchaeota G1 archaeon BE_D</name>
    <dbReference type="NCBI Taxonomy" id="1978156"/>
    <lineage>
        <taxon>Archaea</taxon>
        <taxon>Candidatus Marsarchaeota</taxon>
        <taxon>Candidatus Marsarchaeota group 1</taxon>
    </lineage>
</organism>
<gene>
    <name evidence="1" type="ORF">B9Q02_04785</name>
</gene>
<comment type="caution">
    <text evidence="1">The sequence shown here is derived from an EMBL/GenBank/DDBJ whole genome shotgun (WGS) entry which is preliminary data.</text>
</comment>
<protein>
    <submittedName>
        <fullName evidence="1">Uncharacterized protein</fullName>
    </submittedName>
</protein>